<keyword evidence="7" id="KW-0732">Signal</keyword>
<dbReference type="PROSITE" id="PS00138">
    <property type="entry name" value="SUBTILASE_SER"/>
    <property type="match status" value="1"/>
</dbReference>
<name>A0ABU9MXQ5_9GAMM</name>
<evidence type="ECO:0000256" key="3">
    <source>
        <dbReference type="ARBA" id="ARBA00022801"/>
    </source>
</evidence>
<dbReference type="Proteomes" id="UP001447008">
    <property type="component" value="Unassembled WGS sequence"/>
</dbReference>
<dbReference type="SMART" id="SM00089">
    <property type="entry name" value="PKD"/>
    <property type="match status" value="3"/>
</dbReference>
<keyword evidence="11" id="KW-1185">Reference proteome</keyword>
<dbReference type="PANTHER" id="PTHR43806">
    <property type="entry name" value="PEPTIDASE S8"/>
    <property type="match status" value="1"/>
</dbReference>
<dbReference type="PROSITE" id="PS50093">
    <property type="entry name" value="PKD"/>
    <property type="match status" value="1"/>
</dbReference>
<evidence type="ECO:0000313" key="11">
    <source>
        <dbReference type="Proteomes" id="UP001447008"/>
    </source>
</evidence>
<dbReference type="PROSITE" id="PS51829">
    <property type="entry name" value="P_HOMO_B"/>
    <property type="match status" value="2"/>
</dbReference>
<dbReference type="Pfam" id="PF22148">
    <property type="entry name" value="Fervidolysin_NPro-like"/>
    <property type="match status" value="1"/>
</dbReference>
<dbReference type="Gene3D" id="3.40.50.200">
    <property type="entry name" value="Peptidase S8/S53 domain"/>
    <property type="match status" value="1"/>
</dbReference>
<feature type="active site" description="Charge relay system" evidence="5">
    <location>
        <position position="166"/>
    </location>
</feature>
<dbReference type="PANTHER" id="PTHR43806:SF11">
    <property type="entry name" value="CEREVISIN-RELATED"/>
    <property type="match status" value="1"/>
</dbReference>
<reference evidence="10 11" key="1">
    <citation type="submission" date="2024-03" db="EMBL/GenBank/DDBJ databases">
        <title>Pseudoalteromonas qingdaonensis sp. nov., isolated from the intestines of marine benthic organisms.</title>
        <authorList>
            <person name="Lin X."/>
            <person name="Fang S."/>
            <person name="Hu X."/>
        </authorList>
    </citation>
    <scope>NUCLEOTIDE SEQUENCE [LARGE SCALE GENOMIC DNA]</scope>
    <source>
        <strain evidence="10 11">YIC-827</strain>
    </source>
</reference>
<dbReference type="PROSITE" id="PS00136">
    <property type="entry name" value="SUBTILASE_ASP"/>
    <property type="match status" value="1"/>
</dbReference>
<dbReference type="InterPro" id="IPR013783">
    <property type="entry name" value="Ig-like_fold"/>
</dbReference>
<dbReference type="CDD" id="cd00146">
    <property type="entry name" value="PKD"/>
    <property type="match status" value="1"/>
</dbReference>
<dbReference type="InterPro" id="IPR015500">
    <property type="entry name" value="Peptidase_S8_subtilisin-rel"/>
</dbReference>
<dbReference type="PRINTS" id="PR00723">
    <property type="entry name" value="SUBTILISIN"/>
</dbReference>
<feature type="active site" description="Charge relay system" evidence="5">
    <location>
        <position position="221"/>
    </location>
</feature>
<evidence type="ECO:0000256" key="5">
    <source>
        <dbReference type="PROSITE-ProRule" id="PRU01240"/>
    </source>
</evidence>
<dbReference type="InterPro" id="IPR000601">
    <property type="entry name" value="PKD_dom"/>
</dbReference>
<evidence type="ECO:0000256" key="2">
    <source>
        <dbReference type="ARBA" id="ARBA00022670"/>
    </source>
</evidence>
<dbReference type="SUPFAM" id="SSF52743">
    <property type="entry name" value="Subtilisin-like"/>
    <property type="match status" value="1"/>
</dbReference>
<dbReference type="InterPro" id="IPR022398">
    <property type="entry name" value="Peptidase_S8_His-AS"/>
</dbReference>
<comment type="caution">
    <text evidence="10">The sequence shown here is derived from an EMBL/GenBank/DDBJ whole genome shotgun (WGS) entry which is preliminary data.</text>
</comment>
<comment type="similarity">
    <text evidence="1 5 6">Belongs to the peptidase S8 family.</text>
</comment>
<evidence type="ECO:0000256" key="4">
    <source>
        <dbReference type="ARBA" id="ARBA00022825"/>
    </source>
</evidence>
<dbReference type="InterPro" id="IPR022409">
    <property type="entry name" value="PKD/Chitinase_dom"/>
</dbReference>
<evidence type="ECO:0000256" key="1">
    <source>
        <dbReference type="ARBA" id="ARBA00011073"/>
    </source>
</evidence>
<dbReference type="InterPro" id="IPR054399">
    <property type="entry name" value="Fervidolysin-like_N_prodom"/>
</dbReference>
<dbReference type="Gene3D" id="2.60.120.260">
    <property type="entry name" value="Galactose-binding domain-like"/>
    <property type="match status" value="2"/>
</dbReference>
<evidence type="ECO:0000259" key="8">
    <source>
        <dbReference type="PROSITE" id="PS50093"/>
    </source>
</evidence>
<protein>
    <submittedName>
        <fullName evidence="10">S8 family serine peptidase</fullName>
    </submittedName>
</protein>
<dbReference type="InterPro" id="IPR002884">
    <property type="entry name" value="P_dom"/>
</dbReference>
<evidence type="ECO:0000256" key="7">
    <source>
        <dbReference type="SAM" id="SignalP"/>
    </source>
</evidence>
<dbReference type="PROSITE" id="PS51892">
    <property type="entry name" value="SUBTILASE"/>
    <property type="match status" value="1"/>
</dbReference>
<sequence>MMKTPKKSSSKLINTLVGTTLLASISPVALAVAQAPLKATPQYDQQTVIVKFKQKVAKNERKELSRNLGVSFKDKNNDGVDDRLRNIANGRLAVLDLGKGRSAEAVLAGLKNHPLVEYAEPNYIVKHQATPNDTSFASLYGMQKISAEAAWDYVIGDSSVVVGVIDTGFDFNHPDLADNIWTNPNEIAGNGIDDDGNGYIDDVHGISAILDNGNPSDTDQHGTHVAGTIGAKGNNNLGVVGVNWQTSMVGCSFLGSSGGTLADAIQCIDYMIGLKNAGNNVRVLNNSWGGGGFTQTLKDAITAANNADMLFVAAAGNDASDIDNGGFYPAGYDVPNVMAVASTDINDNLSSFSNYGDQLVHLAAPGSGIDSTIPNSGYAALSGTSMAAPHVAGAAALVLAGNPDLTTAQLKNILINSGETLSSLDGKTISGKRLNVANALIDSGGAGPSFFMEATPTKAIINQGDSQAYAIDLNAAGGFNGTATMSLTSVPELNANVVFAQNPVAADTTNTMTIETSEQTAPGTYNMVVNATDGDISKNLNLELKVWPQGTVTTTVSNNEPVLISDNNPSAPAFSSINVPYDMTLTQVEVFVDITHSWSSDLIVSVISPAGEETVLSDRSGGNNLVASFLAGNYELDNAFGEWRLKVTDHSTGDTGMINSWSMKLTGAPIAGTDFAPNVQIATPVNQGAFLNGETISFSASSNDTEDGDLTAGIVWTSSIDGVIGNGASFTKSDLSVGDHVITATSTDSADQASSETVELSVANANTTVSGANNTAIAMPERGGAVYTEIDLPTGVAIDAMEVNVDISFDSVQYLNVWLQSPSGTLVKLVTWRQFWNKDLVHTFTPVEFAGESSMGKWRLYAEDTTSYTMNGVLNNWSISVSNGDAVLPPPAENQAPVMTINAPMGGTSFNLGDSITFDGTATDAEDGDLSASIKWYDNFNGLIGEGALFSIDTLNAGVHVVTALATDSQDAFDQAQVSFTVVDAPANVAPVADFSFTANFLNVQFSDLSGDTDGAVTTHSWDFGDGASSTLANPSHSYAAAGTYTVTLTVSDDDGAEHAITKEVTVTEPSIVLEGSAETSGSRVVASLSWTSKNNVKFDVYRDGALVSSGVRKTSYTDRFSSTATSFTYQVCETGTSTCSLEETIEATPKTKGKNK</sequence>
<organism evidence="10 11">
    <name type="scientific">Pseudoalteromonas qingdaonensis</name>
    <dbReference type="NCBI Taxonomy" id="3131913"/>
    <lineage>
        <taxon>Bacteria</taxon>
        <taxon>Pseudomonadati</taxon>
        <taxon>Pseudomonadota</taxon>
        <taxon>Gammaproteobacteria</taxon>
        <taxon>Alteromonadales</taxon>
        <taxon>Pseudoalteromonadaceae</taxon>
        <taxon>Pseudoalteromonas</taxon>
    </lineage>
</organism>
<dbReference type="CDD" id="cd07473">
    <property type="entry name" value="Peptidases_S8_Subtilisin_like"/>
    <property type="match status" value="1"/>
</dbReference>
<accession>A0ABU9MXQ5</accession>
<dbReference type="InterPro" id="IPR035986">
    <property type="entry name" value="PKD_dom_sf"/>
</dbReference>
<dbReference type="Pfam" id="PF18911">
    <property type="entry name" value="PKD_4"/>
    <property type="match status" value="1"/>
</dbReference>
<gene>
    <name evidence="10" type="ORF">WCN91_10110</name>
</gene>
<dbReference type="InterPro" id="IPR050131">
    <property type="entry name" value="Peptidase_S8_subtilisin-like"/>
</dbReference>
<dbReference type="InterPro" id="IPR023828">
    <property type="entry name" value="Peptidase_S8_Ser-AS"/>
</dbReference>
<keyword evidence="3 5" id="KW-0378">Hydrolase</keyword>
<evidence type="ECO:0000313" key="10">
    <source>
        <dbReference type="EMBL" id="MEM0515758.1"/>
    </source>
</evidence>
<feature type="active site" description="Charge relay system" evidence="5">
    <location>
        <position position="385"/>
    </location>
</feature>
<dbReference type="PROSITE" id="PS00137">
    <property type="entry name" value="SUBTILASE_HIS"/>
    <property type="match status" value="1"/>
</dbReference>
<evidence type="ECO:0000256" key="6">
    <source>
        <dbReference type="RuleBase" id="RU003355"/>
    </source>
</evidence>
<keyword evidence="4 5" id="KW-0720">Serine protease</keyword>
<evidence type="ECO:0000259" key="9">
    <source>
        <dbReference type="PROSITE" id="PS51829"/>
    </source>
</evidence>
<feature type="domain" description="PKD" evidence="8">
    <location>
        <begin position="987"/>
        <end position="1074"/>
    </location>
</feature>
<feature type="domain" description="P/Homo B" evidence="9">
    <location>
        <begin position="546"/>
        <end position="671"/>
    </location>
</feature>
<dbReference type="Pfam" id="PF00082">
    <property type="entry name" value="Peptidase_S8"/>
    <property type="match status" value="1"/>
</dbReference>
<dbReference type="Pfam" id="PF01483">
    <property type="entry name" value="P_proprotein"/>
    <property type="match status" value="2"/>
</dbReference>
<feature type="chain" id="PRO_5046670292" evidence="7">
    <location>
        <begin position="32"/>
        <end position="1157"/>
    </location>
</feature>
<dbReference type="InterPro" id="IPR000209">
    <property type="entry name" value="Peptidase_S8/S53_dom"/>
</dbReference>
<dbReference type="InterPro" id="IPR023827">
    <property type="entry name" value="Peptidase_S8_Asp-AS"/>
</dbReference>
<dbReference type="SUPFAM" id="SSF49299">
    <property type="entry name" value="PKD domain"/>
    <property type="match status" value="1"/>
</dbReference>
<dbReference type="SUPFAM" id="SSF49785">
    <property type="entry name" value="Galactose-binding domain-like"/>
    <property type="match status" value="2"/>
</dbReference>
<dbReference type="InterPro" id="IPR036852">
    <property type="entry name" value="Peptidase_S8/S53_dom_sf"/>
</dbReference>
<dbReference type="EMBL" id="JBCGCU010000010">
    <property type="protein sequence ID" value="MEM0515758.1"/>
    <property type="molecule type" value="Genomic_DNA"/>
</dbReference>
<proteinExistence type="inferred from homology"/>
<dbReference type="InterPro" id="IPR034204">
    <property type="entry name" value="PfSUB1-like_cat_dom"/>
</dbReference>
<dbReference type="RefSeq" id="WP_342678675.1">
    <property type="nucleotide sequence ID" value="NZ_JBCGCU010000010.1"/>
</dbReference>
<feature type="domain" description="P/Homo B" evidence="9">
    <location>
        <begin position="761"/>
        <end position="888"/>
    </location>
</feature>
<dbReference type="Gene3D" id="2.60.40.10">
    <property type="entry name" value="Immunoglobulins"/>
    <property type="match status" value="3"/>
</dbReference>
<dbReference type="InterPro" id="IPR008979">
    <property type="entry name" value="Galactose-bd-like_sf"/>
</dbReference>
<keyword evidence="2 5" id="KW-0645">Protease</keyword>
<feature type="signal peptide" evidence="7">
    <location>
        <begin position="1"/>
        <end position="31"/>
    </location>
</feature>